<protein>
    <submittedName>
        <fullName evidence="1">Uncharacterized protein</fullName>
    </submittedName>
</protein>
<proteinExistence type="predicted"/>
<sequence length="171" mass="20254">CRTRYLLVVSPDNKLTLTTPLLLYPADRELKDFIYSRSDLDLTSSHYGEWYMLDGTNKIYGRDTGKWCYIIEKHGTAYKKCKNLQPVMEVKDIYDELREEDKGDDEIYENSTTDVEGSIENWKAYKDEFFKHKYINSNKLQKIDEIVKEGDVVEVLDCYGWKYTNLLKCRI</sequence>
<dbReference type="Proteomes" id="UP001470230">
    <property type="component" value="Unassembled WGS sequence"/>
</dbReference>
<keyword evidence="2" id="KW-1185">Reference proteome</keyword>
<gene>
    <name evidence="1" type="ORF">M9Y10_001291</name>
</gene>
<reference evidence="1 2" key="1">
    <citation type="submission" date="2024-04" db="EMBL/GenBank/DDBJ databases">
        <title>Tritrichomonas musculus Genome.</title>
        <authorList>
            <person name="Alves-Ferreira E."/>
            <person name="Grigg M."/>
            <person name="Lorenzi H."/>
            <person name="Galac M."/>
        </authorList>
    </citation>
    <scope>NUCLEOTIDE SEQUENCE [LARGE SCALE GENOMIC DNA]</scope>
    <source>
        <strain evidence="1 2">EAF2021</strain>
    </source>
</reference>
<comment type="caution">
    <text evidence="1">The sequence shown here is derived from an EMBL/GenBank/DDBJ whole genome shotgun (WGS) entry which is preliminary data.</text>
</comment>
<evidence type="ECO:0000313" key="2">
    <source>
        <dbReference type="Proteomes" id="UP001470230"/>
    </source>
</evidence>
<dbReference type="EMBL" id="JAPFFF010000001">
    <property type="protein sequence ID" value="KAK8898995.1"/>
    <property type="molecule type" value="Genomic_DNA"/>
</dbReference>
<feature type="non-terminal residue" evidence="1">
    <location>
        <position position="1"/>
    </location>
</feature>
<name>A0ABR2L6L9_9EUKA</name>
<organism evidence="1 2">
    <name type="scientific">Tritrichomonas musculus</name>
    <dbReference type="NCBI Taxonomy" id="1915356"/>
    <lineage>
        <taxon>Eukaryota</taxon>
        <taxon>Metamonada</taxon>
        <taxon>Parabasalia</taxon>
        <taxon>Tritrichomonadida</taxon>
        <taxon>Tritrichomonadidae</taxon>
        <taxon>Tritrichomonas</taxon>
    </lineage>
</organism>
<evidence type="ECO:0000313" key="1">
    <source>
        <dbReference type="EMBL" id="KAK8898995.1"/>
    </source>
</evidence>
<accession>A0ABR2L6L9</accession>